<dbReference type="eggNOG" id="COG4924">
    <property type="taxonomic scope" value="Bacteria"/>
</dbReference>
<evidence type="ECO:0008006" key="5">
    <source>
        <dbReference type="Google" id="ProtNLM"/>
    </source>
</evidence>
<dbReference type="AlphaFoldDB" id="Q24ZT9"/>
<name>Q24ZT9_DESHY</name>
<dbReference type="Pfam" id="PF11796">
    <property type="entry name" value="DUF3323"/>
    <property type="match status" value="1"/>
</dbReference>
<feature type="domain" description="DUF2399" evidence="1">
    <location>
        <begin position="297"/>
        <end position="464"/>
    </location>
</feature>
<gene>
    <name evidence="3" type="ordered locus">DSY0664</name>
</gene>
<organism evidence="3 4">
    <name type="scientific">Desulfitobacterium hafniense (strain Y51)</name>
    <dbReference type="NCBI Taxonomy" id="138119"/>
    <lineage>
        <taxon>Bacteria</taxon>
        <taxon>Bacillati</taxon>
        <taxon>Bacillota</taxon>
        <taxon>Clostridia</taxon>
        <taxon>Eubacteriales</taxon>
        <taxon>Desulfitobacteriaceae</taxon>
        <taxon>Desulfitobacterium</taxon>
    </lineage>
</organism>
<evidence type="ECO:0000259" key="1">
    <source>
        <dbReference type="Pfam" id="PF09664"/>
    </source>
</evidence>
<keyword evidence="4" id="KW-1185">Reference proteome</keyword>
<dbReference type="EMBL" id="AP008230">
    <property type="protein sequence ID" value="BAE82453.1"/>
    <property type="molecule type" value="Genomic_DNA"/>
</dbReference>
<dbReference type="Proteomes" id="UP000001946">
    <property type="component" value="Chromosome"/>
</dbReference>
<dbReference type="InterPro" id="IPR024466">
    <property type="entry name" value="CHP02679_N"/>
</dbReference>
<accession>Q24ZT9</accession>
<dbReference type="HOGENOM" id="CLU_035709_1_0_9"/>
<reference evidence="3 4" key="1">
    <citation type="journal article" date="2006" name="J. Bacteriol.">
        <title>Complete genome sequence of the dehalorespiring bacterium Desulfitobacterium hafniense Y51 and comparison with Dehalococcoides ethenogenes 195.</title>
        <authorList>
            <person name="Nonaka H."/>
            <person name="Keresztes G."/>
            <person name="Shinoda Y."/>
            <person name="Ikenaga Y."/>
            <person name="Abe M."/>
            <person name="Naito K."/>
            <person name="Inatomi K."/>
            <person name="Furukawa K."/>
            <person name="Inui M."/>
            <person name="Yukawa H."/>
        </authorList>
    </citation>
    <scope>NUCLEOTIDE SEQUENCE [LARGE SCALE GENOMIC DNA]</scope>
    <source>
        <strain evidence="3 4">Y51</strain>
    </source>
</reference>
<dbReference type="Pfam" id="PF09664">
    <property type="entry name" value="DUF2399"/>
    <property type="match status" value="1"/>
</dbReference>
<evidence type="ECO:0000313" key="3">
    <source>
        <dbReference type="EMBL" id="BAE82453.1"/>
    </source>
</evidence>
<protein>
    <recommendedName>
        <fullName evidence="5">DUF2399 domain-containing protein</fullName>
    </recommendedName>
</protein>
<feature type="domain" description="Conserved hypothetical protein CHP02679 N terminus" evidence="2">
    <location>
        <begin position="38"/>
        <end position="287"/>
    </location>
</feature>
<evidence type="ECO:0000313" key="4">
    <source>
        <dbReference type="Proteomes" id="UP000001946"/>
    </source>
</evidence>
<sequence>MVMELISRKTARQYYGDPLLGNLIDAVFKKYQGQNGVRGNAKICVSSSEEAQRLQDYFGNRLKHLIRPGSEVEVPLKVFAEELQLGYRLSIPDLYEVLKGEMLLTKLEQRQLKEEAWAQIFMQVRMELREKAEIDLDNEVFRAETFDWLKRLEGGEASGYHVLRSAMNKGEDAVDALFCCLKGLWYLLVDKEKIKDKIGKNVKEIRIPIFAVHVTSDKDSHGFDWTKTAGRLLWYALYDIDIQRIKAGKKMASEKLIVPEYMQKRQIYRNFGLKDDDISSFSHVFAPHFVSGTSPRTLNLREIQSYGKFPMYSALYVFENPAVLSHIIDELIHFLDMNGLSLEQIPKKFPALLCTSGQPRSAALEFITKCLEANPNCLIRYSGDLDLPGVQMMQGIQGQFTFRFEAFRMDDKTYRNYSDANHLRLSFQDKTVLKRMGDELSKVMVELGVKIYQEEFVKDLAEDVLETIRQEKEIE</sequence>
<dbReference type="InterPro" id="IPR024465">
    <property type="entry name" value="DUF2399"/>
</dbReference>
<evidence type="ECO:0000259" key="2">
    <source>
        <dbReference type="Pfam" id="PF11796"/>
    </source>
</evidence>
<dbReference type="KEGG" id="dsy:DSY0664"/>
<dbReference type="STRING" id="138119.DSY0664"/>
<proteinExistence type="predicted"/>